<evidence type="ECO:0000313" key="7">
    <source>
        <dbReference type="EMBL" id="SFE67917.1"/>
    </source>
</evidence>
<protein>
    <submittedName>
        <fullName evidence="7">Teichoic acid transport system ATP-binding protein</fullName>
    </submittedName>
</protein>
<dbReference type="SUPFAM" id="SSF52540">
    <property type="entry name" value="P-loop containing nucleoside triphosphate hydrolases"/>
    <property type="match status" value="1"/>
</dbReference>
<dbReference type="Proteomes" id="UP000199323">
    <property type="component" value="Unassembled WGS sequence"/>
</dbReference>
<keyword evidence="2" id="KW-0813">Transport</keyword>
<dbReference type="STRING" id="380248.SAMN05216251_104337"/>
<organism evidence="7 8">
    <name type="scientific">Actinacidiphila alni</name>
    <dbReference type="NCBI Taxonomy" id="380248"/>
    <lineage>
        <taxon>Bacteria</taxon>
        <taxon>Bacillati</taxon>
        <taxon>Actinomycetota</taxon>
        <taxon>Actinomycetes</taxon>
        <taxon>Kitasatosporales</taxon>
        <taxon>Streptomycetaceae</taxon>
        <taxon>Actinacidiphila</taxon>
    </lineage>
</organism>
<gene>
    <name evidence="7" type="ORF">SAMN05216251_104337</name>
</gene>
<name>A0A1I2CHU5_9ACTN</name>
<evidence type="ECO:0000313" key="8">
    <source>
        <dbReference type="Proteomes" id="UP000199323"/>
    </source>
</evidence>
<dbReference type="InterPro" id="IPR003439">
    <property type="entry name" value="ABC_transporter-like_ATP-bd"/>
</dbReference>
<evidence type="ECO:0000256" key="2">
    <source>
        <dbReference type="ARBA" id="ARBA00022448"/>
    </source>
</evidence>
<dbReference type="PANTHER" id="PTHR46743">
    <property type="entry name" value="TEICHOIC ACIDS EXPORT ATP-BINDING PROTEIN TAGH"/>
    <property type="match status" value="1"/>
</dbReference>
<dbReference type="InterPro" id="IPR015860">
    <property type="entry name" value="ABC_transpr_TagH-like"/>
</dbReference>
<feature type="domain" description="ABC transporter" evidence="6">
    <location>
        <begin position="77"/>
        <end position="294"/>
    </location>
</feature>
<dbReference type="GO" id="GO:0016887">
    <property type="term" value="F:ATP hydrolysis activity"/>
    <property type="evidence" value="ECO:0007669"/>
    <property type="project" value="InterPro"/>
</dbReference>
<dbReference type="GO" id="GO:0005524">
    <property type="term" value="F:ATP binding"/>
    <property type="evidence" value="ECO:0007669"/>
    <property type="project" value="UniProtKB-KW"/>
</dbReference>
<dbReference type="GO" id="GO:0016020">
    <property type="term" value="C:membrane"/>
    <property type="evidence" value="ECO:0007669"/>
    <property type="project" value="InterPro"/>
</dbReference>
<evidence type="ECO:0000259" key="6">
    <source>
        <dbReference type="PROSITE" id="PS50893"/>
    </source>
</evidence>
<proteinExistence type="inferred from homology"/>
<dbReference type="PROSITE" id="PS00211">
    <property type="entry name" value="ABC_TRANSPORTER_1"/>
    <property type="match status" value="1"/>
</dbReference>
<evidence type="ECO:0000256" key="1">
    <source>
        <dbReference type="ARBA" id="ARBA00005417"/>
    </source>
</evidence>
<sequence>MAEESARTSAGPSAGAADEAPRVPDGTSLESPLDAARPDGIPRIEGPLVPTVIVDGLHVVYKIYGAGTGRGNATAALHRLVSRKASPNVHTVHAVKGVTFTAYRGQAIGIIGSNGSGKSTLLKAIAGLLPADRGRVYTDGQPSLLGVNAALMNDLTGERNVILGGLAMGMSQEEVRSRYQGIVDFSGINEKGDFISLPMRTYSSGMAARLRFSIAAAKNHDVLMIDEALATGDRAFQKRSEDRIRELRKEAGTVFLVSHNNKSIRDTCDRVLWLEKGELLMDGPTEEVVAAYEESSG</sequence>
<dbReference type="GO" id="GO:0140359">
    <property type="term" value="F:ABC-type transporter activity"/>
    <property type="evidence" value="ECO:0007669"/>
    <property type="project" value="InterPro"/>
</dbReference>
<comment type="similarity">
    <text evidence="1">Belongs to the ABC transporter superfamily.</text>
</comment>
<keyword evidence="4 7" id="KW-0067">ATP-binding</keyword>
<dbReference type="EMBL" id="FONG01000004">
    <property type="protein sequence ID" value="SFE67917.1"/>
    <property type="molecule type" value="Genomic_DNA"/>
</dbReference>
<dbReference type="CDD" id="cd03220">
    <property type="entry name" value="ABC_KpsT_Wzt"/>
    <property type="match status" value="1"/>
</dbReference>
<keyword evidence="8" id="KW-1185">Reference proteome</keyword>
<dbReference type="AlphaFoldDB" id="A0A1I2CHU5"/>
<dbReference type="InterPro" id="IPR027417">
    <property type="entry name" value="P-loop_NTPase"/>
</dbReference>
<dbReference type="Pfam" id="PF00005">
    <property type="entry name" value="ABC_tran"/>
    <property type="match status" value="1"/>
</dbReference>
<accession>A0A1I2CHU5</accession>
<dbReference type="Gene3D" id="3.40.50.300">
    <property type="entry name" value="P-loop containing nucleotide triphosphate hydrolases"/>
    <property type="match status" value="1"/>
</dbReference>
<dbReference type="SMART" id="SM00382">
    <property type="entry name" value="AAA"/>
    <property type="match status" value="1"/>
</dbReference>
<dbReference type="PANTHER" id="PTHR46743:SF2">
    <property type="entry name" value="TEICHOIC ACIDS EXPORT ATP-BINDING PROTEIN TAGH"/>
    <property type="match status" value="1"/>
</dbReference>
<evidence type="ECO:0000256" key="4">
    <source>
        <dbReference type="ARBA" id="ARBA00022840"/>
    </source>
</evidence>
<feature type="region of interest" description="Disordered" evidence="5">
    <location>
        <begin position="1"/>
        <end position="42"/>
    </location>
</feature>
<reference evidence="7 8" key="1">
    <citation type="submission" date="2016-10" db="EMBL/GenBank/DDBJ databases">
        <authorList>
            <person name="de Groot N.N."/>
        </authorList>
    </citation>
    <scope>NUCLEOTIDE SEQUENCE [LARGE SCALE GENOMIC DNA]</scope>
    <source>
        <strain evidence="7 8">CGMCC 4.3510</strain>
    </source>
</reference>
<keyword evidence="3" id="KW-0547">Nucleotide-binding</keyword>
<dbReference type="InterPro" id="IPR003593">
    <property type="entry name" value="AAA+_ATPase"/>
</dbReference>
<dbReference type="InterPro" id="IPR017871">
    <property type="entry name" value="ABC_transporter-like_CS"/>
</dbReference>
<dbReference type="PROSITE" id="PS50893">
    <property type="entry name" value="ABC_TRANSPORTER_2"/>
    <property type="match status" value="1"/>
</dbReference>
<evidence type="ECO:0000256" key="3">
    <source>
        <dbReference type="ARBA" id="ARBA00022741"/>
    </source>
</evidence>
<dbReference type="InterPro" id="IPR050683">
    <property type="entry name" value="Bact_Polysacc_Export_ATP-bd"/>
</dbReference>
<evidence type="ECO:0000256" key="5">
    <source>
        <dbReference type="SAM" id="MobiDB-lite"/>
    </source>
</evidence>